<name>M7U5K1_BOTF1</name>
<evidence type="ECO:0000313" key="3">
    <source>
        <dbReference type="Proteomes" id="UP000012045"/>
    </source>
</evidence>
<evidence type="ECO:0000313" key="2">
    <source>
        <dbReference type="EMBL" id="EMR88880.1"/>
    </source>
</evidence>
<feature type="compositionally biased region" description="Basic residues" evidence="1">
    <location>
        <begin position="1"/>
        <end position="11"/>
    </location>
</feature>
<reference evidence="3" key="1">
    <citation type="journal article" date="2013" name="Genome Announc.">
        <title>Draft genome sequence of Botrytis cinerea BcDW1, inoculum for noble rot of grape berries.</title>
        <authorList>
            <person name="Blanco-Ulate B."/>
            <person name="Allen G."/>
            <person name="Powell A.L."/>
            <person name="Cantu D."/>
        </authorList>
    </citation>
    <scope>NUCLEOTIDE SEQUENCE [LARGE SCALE GENOMIC DNA]</scope>
    <source>
        <strain evidence="3">BcDW1</strain>
    </source>
</reference>
<dbReference type="Proteomes" id="UP000012045">
    <property type="component" value="Unassembled WGS sequence"/>
</dbReference>
<dbReference type="AlphaFoldDB" id="M7U5K1"/>
<dbReference type="HOGENOM" id="CLU_1825003_0_0_1"/>
<evidence type="ECO:0000256" key="1">
    <source>
        <dbReference type="SAM" id="MobiDB-lite"/>
    </source>
</evidence>
<accession>M7U5K1</accession>
<protein>
    <submittedName>
        <fullName evidence="2">Uncharacterized protein</fullName>
    </submittedName>
</protein>
<feature type="region of interest" description="Disordered" evidence="1">
    <location>
        <begin position="1"/>
        <end position="69"/>
    </location>
</feature>
<proteinExistence type="predicted"/>
<gene>
    <name evidence="2" type="ORF">BcDW1_2476</name>
</gene>
<sequence length="141" mass="15731">MSSAHRGRLVKKPSSVAPIKEEPQSVTNNSSHAAVIQPPTPMAPIRRQVVKKKKAEPSEAGTEHAISAAPSFSEDLIDKEKGNILCLGDWRQTYIKDPVFGEILHDAAQDQNIHNTLCTKVIMYVRDFMNTDIDYKVYSKL</sequence>
<dbReference type="EMBL" id="KB707770">
    <property type="protein sequence ID" value="EMR88880.1"/>
    <property type="molecule type" value="Genomic_DNA"/>
</dbReference>
<organism evidence="2 3">
    <name type="scientific">Botryotinia fuckeliana (strain BcDW1)</name>
    <name type="common">Noble rot fungus</name>
    <name type="synonym">Botrytis cinerea</name>
    <dbReference type="NCBI Taxonomy" id="1290391"/>
    <lineage>
        <taxon>Eukaryota</taxon>
        <taxon>Fungi</taxon>
        <taxon>Dikarya</taxon>
        <taxon>Ascomycota</taxon>
        <taxon>Pezizomycotina</taxon>
        <taxon>Leotiomycetes</taxon>
        <taxon>Helotiales</taxon>
        <taxon>Sclerotiniaceae</taxon>
        <taxon>Botrytis</taxon>
    </lineage>
</organism>